<evidence type="ECO:0000256" key="3">
    <source>
        <dbReference type="ARBA" id="ARBA00022793"/>
    </source>
</evidence>
<dbReference type="GO" id="GO:0016831">
    <property type="term" value="F:carboxy-lyase activity"/>
    <property type="evidence" value="ECO:0007669"/>
    <property type="project" value="UniProtKB-KW"/>
</dbReference>
<dbReference type="PANTHER" id="PTHR11999">
    <property type="entry name" value="GROUP II PYRIDOXAL-5-PHOSPHATE DECARBOXYLASE"/>
    <property type="match status" value="1"/>
</dbReference>
<organism evidence="8 9">
    <name type="scientific">Oidiodendron maius (strain Zn)</name>
    <dbReference type="NCBI Taxonomy" id="913774"/>
    <lineage>
        <taxon>Eukaryota</taxon>
        <taxon>Fungi</taxon>
        <taxon>Dikarya</taxon>
        <taxon>Ascomycota</taxon>
        <taxon>Pezizomycotina</taxon>
        <taxon>Leotiomycetes</taxon>
        <taxon>Leotiomycetes incertae sedis</taxon>
        <taxon>Myxotrichaceae</taxon>
        <taxon>Oidiodendron</taxon>
    </lineage>
</organism>
<keyword evidence="9" id="KW-1185">Reference proteome</keyword>
<dbReference type="OrthoDB" id="2161780at2759"/>
<dbReference type="GO" id="GO:0019752">
    <property type="term" value="P:carboxylic acid metabolic process"/>
    <property type="evidence" value="ECO:0007669"/>
    <property type="project" value="InterPro"/>
</dbReference>
<evidence type="ECO:0000256" key="4">
    <source>
        <dbReference type="ARBA" id="ARBA00022898"/>
    </source>
</evidence>
<dbReference type="GO" id="GO:0006520">
    <property type="term" value="P:amino acid metabolic process"/>
    <property type="evidence" value="ECO:0007669"/>
    <property type="project" value="InterPro"/>
</dbReference>
<dbReference type="SUPFAM" id="SSF53383">
    <property type="entry name" value="PLP-dependent transferases"/>
    <property type="match status" value="1"/>
</dbReference>
<dbReference type="AlphaFoldDB" id="A0A0C3GI31"/>
<dbReference type="Gene3D" id="3.90.1150.10">
    <property type="entry name" value="Aspartate Aminotransferase, domain 1"/>
    <property type="match status" value="1"/>
</dbReference>
<evidence type="ECO:0000256" key="7">
    <source>
        <dbReference type="RuleBase" id="RU000382"/>
    </source>
</evidence>
<dbReference type="InterPro" id="IPR015421">
    <property type="entry name" value="PyrdxlP-dep_Trfase_major"/>
</dbReference>
<dbReference type="PANTHER" id="PTHR11999:SF70">
    <property type="entry name" value="MIP05841P"/>
    <property type="match status" value="1"/>
</dbReference>
<evidence type="ECO:0000256" key="6">
    <source>
        <dbReference type="PIRSR" id="PIRSR602129-50"/>
    </source>
</evidence>
<dbReference type="InParanoid" id="A0A0C3GI31"/>
<dbReference type="InterPro" id="IPR021115">
    <property type="entry name" value="Pyridoxal-P_BS"/>
</dbReference>
<evidence type="ECO:0000256" key="5">
    <source>
        <dbReference type="ARBA" id="ARBA00023239"/>
    </source>
</evidence>
<dbReference type="InterPro" id="IPR015422">
    <property type="entry name" value="PyrdxlP-dep_Trfase_small"/>
</dbReference>
<dbReference type="HOGENOM" id="CLU_011856_0_4_1"/>
<dbReference type="PROSITE" id="PS00392">
    <property type="entry name" value="DDC_GAD_HDC_YDC"/>
    <property type="match status" value="1"/>
</dbReference>
<dbReference type="InterPro" id="IPR015424">
    <property type="entry name" value="PyrdxlP-dep_Trfase"/>
</dbReference>
<name>A0A0C3GI31_OIDMZ</name>
<evidence type="ECO:0000313" key="8">
    <source>
        <dbReference type="EMBL" id="KIM95800.1"/>
    </source>
</evidence>
<feature type="modified residue" description="N6-(pyridoxal phosphate)lysine" evidence="6">
    <location>
        <position position="273"/>
    </location>
</feature>
<comment type="cofactor">
    <cofactor evidence="1 6 7">
        <name>pyridoxal 5'-phosphate</name>
        <dbReference type="ChEBI" id="CHEBI:597326"/>
    </cofactor>
</comment>
<reference evidence="8 9" key="1">
    <citation type="submission" date="2014-04" db="EMBL/GenBank/DDBJ databases">
        <authorList>
            <consortium name="DOE Joint Genome Institute"/>
            <person name="Kuo A."/>
            <person name="Martino E."/>
            <person name="Perotto S."/>
            <person name="Kohler A."/>
            <person name="Nagy L.G."/>
            <person name="Floudas D."/>
            <person name="Copeland A."/>
            <person name="Barry K.W."/>
            <person name="Cichocki N."/>
            <person name="Veneault-Fourrey C."/>
            <person name="LaButti K."/>
            <person name="Lindquist E.A."/>
            <person name="Lipzen A."/>
            <person name="Lundell T."/>
            <person name="Morin E."/>
            <person name="Murat C."/>
            <person name="Sun H."/>
            <person name="Tunlid A."/>
            <person name="Henrissat B."/>
            <person name="Grigoriev I.V."/>
            <person name="Hibbett D.S."/>
            <person name="Martin F."/>
            <person name="Nordberg H.P."/>
            <person name="Cantor M.N."/>
            <person name="Hua S.X."/>
        </authorList>
    </citation>
    <scope>NUCLEOTIDE SEQUENCE [LARGE SCALE GENOMIC DNA]</scope>
    <source>
        <strain evidence="8 9">Zn</strain>
    </source>
</reference>
<keyword evidence="5 7" id="KW-0456">Lyase</keyword>
<proteinExistence type="inferred from homology"/>
<protein>
    <submittedName>
        <fullName evidence="8">Uncharacterized protein</fullName>
    </submittedName>
</protein>
<dbReference type="Gene3D" id="3.40.640.10">
    <property type="entry name" value="Type I PLP-dependent aspartate aminotransferase-like (Major domain)"/>
    <property type="match status" value="1"/>
</dbReference>
<dbReference type="EMBL" id="KN832886">
    <property type="protein sequence ID" value="KIM95800.1"/>
    <property type="molecule type" value="Genomic_DNA"/>
</dbReference>
<dbReference type="GO" id="GO:0030170">
    <property type="term" value="F:pyridoxal phosphate binding"/>
    <property type="evidence" value="ECO:0007669"/>
    <property type="project" value="InterPro"/>
</dbReference>
<evidence type="ECO:0000313" key="9">
    <source>
        <dbReference type="Proteomes" id="UP000054321"/>
    </source>
</evidence>
<dbReference type="PRINTS" id="PR00800">
    <property type="entry name" value="YHDCRBOXLASE"/>
</dbReference>
<evidence type="ECO:0000256" key="2">
    <source>
        <dbReference type="ARBA" id="ARBA00009533"/>
    </source>
</evidence>
<sequence>MNCFQSQNVSLNESSILKLAGADMATVFREYARPGPAHSVEQVFKEAQEIFDHRIRMNHPRFFGFVPAPVSPLSWLGETVSSAFNAFAGSRLQSSGPSCIEQSLIEWMASLAGLPSTAGGLAVSGGSMANFTALVLARDRTLPRERWSQGVAYVSDQTHSSVAKGLRILGFAEAQIRKIPTDAFFRMDVPSLENAIQEDRAGGRYPFIVIGSGGTTNTGSIDPIKAIVEIGRREKLWIHVDGAYGASALLSRTRSSLLDGLSGVDSVSWDAHKWLFQTYGCGILLVKDKTHLLASFSTDAEYIRDASETVDIPNFWNFGLELTRPARAMKLWFTLRVLGLDIMGSAIDHGLCLAECAEKELRSRPDWEVISPASLAIITFRFAPEDKAERELDALNSAISQHMIFNNIAGILTTKLNGKVVLRICAISPLLDIAEMRHVIEKLDEISHVILPDSL</sequence>
<accession>A0A0C3GI31</accession>
<dbReference type="STRING" id="913774.A0A0C3GI31"/>
<evidence type="ECO:0000256" key="1">
    <source>
        <dbReference type="ARBA" id="ARBA00001933"/>
    </source>
</evidence>
<gene>
    <name evidence="8" type="ORF">OIDMADRAFT_133695</name>
</gene>
<dbReference type="InterPro" id="IPR010977">
    <property type="entry name" value="Aromatic_deC"/>
</dbReference>
<dbReference type="Pfam" id="PF00282">
    <property type="entry name" value="Pyridoxal_deC"/>
    <property type="match status" value="1"/>
</dbReference>
<keyword evidence="3" id="KW-0210">Decarboxylase</keyword>
<reference evidence="9" key="2">
    <citation type="submission" date="2015-01" db="EMBL/GenBank/DDBJ databases">
        <title>Evolutionary Origins and Diversification of the Mycorrhizal Mutualists.</title>
        <authorList>
            <consortium name="DOE Joint Genome Institute"/>
            <consortium name="Mycorrhizal Genomics Consortium"/>
            <person name="Kohler A."/>
            <person name="Kuo A."/>
            <person name="Nagy L.G."/>
            <person name="Floudas D."/>
            <person name="Copeland A."/>
            <person name="Barry K.W."/>
            <person name="Cichocki N."/>
            <person name="Veneault-Fourrey C."/>
            <person name="LaButti K."/>
            <person name="Lindquist E.A."/>
            <person name="Lipzen A."/>
            <person name="Lundell T."/>
            <person name="Morin E."/>
            <person name="Murat C."/>
            <person name="Riley R."/>
            <person name="Ohm R."/>
            <person name="Sun H."/>
            <person name="Tunlid A."/>
            <person name="Henrissat B."/>
            <person name="Grigoriev I.V."/>
            <person name="Hibbett D.S."/>
            <person name="Martin F."/>
        </authorList>
    </citation>
    <scope>NUCLEOTIDE SEQUENCE [LARGE SCALE GENOMIC DNA]</scope>
    <source>
        <strain evidence="9">Zn</strain>
    </source>
</reference>
<keyword evidence="4 6" id="KW-0663">Pyridoxal phosphate</keyword>
<comment type="similarity">
    <text evidence="2 7">Belongs to the group II decarboxylase family.</text>
</comment>
<dbReference type="InterPro" id="IPR002129">
    <property type="entry name" value="PyrdxlP-dep_de-COase"/>
</dbReference>
<dbReference type="Proteomes" id="UP000054321">
    <property type="component" value="Unassembled WGS sequence"/>
</dbReference>